<name>A0ABW8NF36_9GAMM</name>
<reference evidence="1 2" key="1">
    <citation type="submission" date="2024-03" db="EMBL/GenBank/DDBJ databases">
        <title>High-quality draft genome sequence of Oceanobacter sp. wDCs-4.</title>
        <authorList>
            <person name="Dong C."/>
        </authorList>
    </citation>
    <scope>NUCLEOTIDE SEQUENCE [LARGE SCALE GENOMIC DNA]</scope>
    <source>
        <strain evidence="2">wDCs-4</strain>
    </source>
</reference>
<dbReference type="EMBL" id="JBBKTX010000003">
    <property type="protein sequence ID" value="MFK4751564.1"/>
    <property type="molecule type" value="Genomic_DNA"/>
</dbReference>
<dbReference type="Proteomes" id="UP001620597">
    <property type="component" value="Unassembled WGS sequence"/>
</dbReference>
<proteinExistence type="predicted"/>
<accession>A0ABW8NF36</accession>
<sequence>MNIGSTSGSAMTMSTQATHMVSDAEQRVTVAAQQVAGSMSQRPIEETGGVTEALVDMQQGKQLMSAAGKLIEAQSAQIGYLLDTQA</sequence>
<gene>
    <name evidence="1" type="ORF">WG929_03980</name>
</gene>
<dbReference type="RefSeq" id="WP_416205006.1">
    <property type="nucleotide sequence ID" value="NZ_JBBKTX010000003.1"/>
</dbReference>
<organism evidence="1 2">
    <name type="scientific">Oceanobacter antarcticus</name>
    <dbReference type="NCBI Taxonomy" id="3133425"/>
    <lineage>
        <taxon>Bacteria</taxon>
        <taxon>Pseudomonadati</taxon>
        <taxon>Pseudomonadota</taxon>
        <taxon>Gammaproteobacteria</taxon>
        <taxon>Oceanospirillales</taxon>
        <taxon>Oceanospirillaceae</taxon>
        <taxon>Oceanobacter</taxon>
    </lineage>
</organism>
<evidence type="ECO:0000313" key="2">
    <source>
        <dbReference type="Proteomes" id="UP001620597"/>
    </source>
</evidence>
<comment type="caution">
    <text evidence="1">The sequence shown here is derived from an EMBL/GenBank/DDBJ whole genome shotgun (WGS) entry which is preliminary data.</text>
</comment>
<evidence type="ECO:0008006" key="3">
    <source>
        <dbReference type="Google" id="ProtNLM"/>
    </source>
</evidence>
<keyword evidence="2" id="KW-1185">Reference proteome</keyword>
<evidence type="ECO:0000313" key="1">
    <source>
        <dbReference type="EMBL" id="MFK4751564.1"/>
    </source>
</evidence>
<protein>
    <recommendedName>
        <fullName evidence="3">Methyl-accepting chemotaxis protein</fullName>
    </recommendedName>
</protein>